<dbReference type="Proteomes" id="UP001595758">
    <property type="component" value="Unassembled WGS sequence"/>
</dbReference>
<sequence length="94" mass="10742">MLRCNQFPILLFFSFIGYSVNSETIPSIQIANYKNDLAYIINASKVVVGANYQEACELLEPDGYRWKTIPTTMQILPAKYTNEFMKAQGVKQCH</sequence>
<keyword evidence="2" id="KW-1185">Reference proteome</keyword>
<proteinExistence type="predicted"/>
<evidence type="ECO:0000313" key="2">
    <source>
        <dbReference type="Proteomes" id="UP001595758"/>
    </source>
</evidence>
<accession>A0ABV8CFU4</accession>
<dbReference type="RefSeq" id="WP_382342861.1">
    <property type="nucleotide sequence ID" value="NZ_JBHSAB010000019.1"/>
</dbReference>
<protein>
    <recommendedName>
        <fullName evidence="3">Legionella vir region protein</fullName>
    </recommendedName>
</protein>
<comment type="caution">
    <text evidence="1">The sequence shown here is derived from an EMBL/GenBank/DDBJ whole genome shotgun (WGS) entry which is preliminary data.</text>
</comment>
<evidence type="ECO:0000313" key="1">
    <source>
        <dbReference type="EMBL" id="MFC3909026.1"/>
    </source>
</evidence>
<gene>
    <name evidence="1" type="ORF">ACFORL_08065</name>
</gene>
<reference evidence="2" key="1">
    <citation type="journal article" date="2019" name="Int. J. Syst. Evol. Microbiol.">
        <title>The Global Catalogue of Microorganisms (GCM) 10K type strain sequencing project: providing services to taxonomists for standard genome sequencing and annotation.</title>
        <authorList>
            <consortium name="The Broad Institute Genomics Platform"/>
            <consortium name="The Broad Institute Genome Sequencing Center for Infectious Disease"/>
            <person name="Wu L."/>
            <person name="Ma J."/>
        </authorList>
    </citation>
    <scope>NUCLEOTIDE SEQUENCE [LARGE SCALE GENOMIC DNA]</scope>
    <source>
        <strain evidence="2">CCUG 59858</strain>
    </source>
</reference>
<evidence type="ECO:0008006" key="3">
    <source>
        <dbReference type="Google" id="ProtNLM"/>
    </source>
</evidence>
<dbReference type="EMBL" id="JBHSAB010000019">
    <property type="protein sequence ID" value="MFC3909026.1"/>
    <property type="molecule type" value="Genomic_DNA"/>
</dbReference>
<organism evidence="1 2">
    <name type="scientific">Legionella dresdenensis</name>
    <dbReference type="NCBI Taxonomy" id="450200"/>
    <lineage>
        <taxon>Bacteria</taxon>
        <taxon>Pseudomonadati</taxon>
        <taxon>Pseudomonadota</taxon>
        <taxon>Gammaproteobacteria</taxon>
        <taxon>Legionellales</taxon>
        <taxon>Legionellaceae</taxon>
        <taxon>Legionella</taxon>
    </lineage>
</organism>
<name>A0ABV8CFU4_9GAMM</name>